<name>W0I9C3_9EURY</name>
<protein>
    <submittedName>
        <fullName evidence="1">Uncharacterized protein</fullName>
    </submittedName>
</protein>
<dbReference type="EMBL" id="CP006965">
    <property type="protein sequence ID" value="AHF81352.1"/>
    <property type="molecule type" value="Genomic_DNA"/>
</dbReference>
<dbReference type="KEGG" id="ths:TES1_1977"/>
<reference evidence="1 2" key="1">
    <citation type="journal article" date="2014" name="Int. J. Syst. Evol. Microbiol.">
        <title>Thermococcus paralvinellae sp. nov. and Thermococcus cleftensis sp. nov. of hyperthermophilic heterotrophs from deep-sea hydrothermal vents.</title>
        <authorList>
            <person name="Hensley S.A."/>
            <person name="Jung J.H."/>
            <person name="Park C.S."/>
            <person name="Holden J.F."/>
        </authorList>
    </citation>
    <scope>NUCLEOTIDE SEQUENCE [LARGE SCALE GENOMIC DNA]</scope>
    <source>
        <strain evidence="1 2">ES1</strain>
    </source>
</reference>
<proteinExistence type="predicted"/>
<evidence type="ECO:0000313" key="2">
    <source>
        <dbReference type="Proteomes" id="UP000019027"/>
    </source>
</evidence>
<sequence length="722" mass="81375">MRRGFVFTLDALLSLLLVMIFVTSIVAIESNTQVYTTYMREQSKYIAEDILTTLRTVSLKDLVPPQKIEEWLADGTLNTTLVSPDMSPLEIVATYWATEPLYPSADLRHKAEIILGYVLNRTLKGYSYELMINNYTSPYLRKVGSNSSKVPNISPATLVLSGYAYNQTPRGYMVRAYLTKLGSKETEYTYIGMYYEAPGWTMTDYLTIKQPIPHEGALPSDANITEVRWLPLPKWAKVGRYYTKMQLYIDGEGVTCGQFRANQWVDVKKWEVLIDNDPNDPRTCNMLEIILKHSNLKQHVFEIRIYNPAGLYNPTYYTAGIVNNFISISYVTSSFTTFKYQKIFYFDNVTSYHLPLSIGRAIFIPGNLTYMKVQLAFKNLPSDVKPVLYIDGYYIGIGKEISSGVFVWDNATISAKAEYSALSQTYPYIIVTAGESIRNLDPPLQLDGENSYVKIDYIFNPVILTPYSIDLTKQITSSDITDSSNCRYDSTYGVTLCRDLTWGYFIHQKVSPIWTKFHFIILHDINDPNTHMTVEISNPNITATKIWDNSDSISFIGISSLTKDVNGNPIDPVFAPGTNYIHAYTDTAYEIAKELSSGEFTYIIQAYAGYGDVFPKLLRSGCNGYNITYYWGNPENPKVGHVLAGSDPYCSVTAADLIAGKSIYAVDDAIVRLFNNLGGDGTSTNPLLIELPPNVNIEFASMGEIPGLSRPITITLRVWREQ</sequence>
<evidence type="ECO:0000313" key="1">
    <source>
        <dbReference type="EMBL" id="AHF81352.1"/>
    </source>
</evidence>
<dbReference type="HOGENOM" id="CLU_382952_0_0_2"/>
<dbReference type="AlphaFoldDB" id="W0I9C3"/>
<dbReference type="RefSeq" id="WP_042682511.1">
    <property type="nucleotide sequence ID" value="NZ_CP006965.1"/>
</dbReference>
<keyword evidence="2" id="KW-1185">Reference proteome</keyword>
<organism evidence="1 2">
    <name type="scientific">Thermococcus paralvinellae</name>
    <dbReference type="NCBI Taxonomy" id="582419"/>
    <lineage>
        <taxon>Archaea</taxon>
        <taxon>Methanobacteriati</taxon>
        <taxon>Methanobacteriota</taxon>
        <taxon>Thermococci</taxon>
        <taxon>Thermococcales</taxon>
        <taxon>Thermococcaceae</taxon>
        <taxon>Thermococcus</taxon>
    </lineage>
</organism>
<dbReference type="STRING" id="582419.TES1_1977"/>
<accession>W0I9C3</accession>
<dbReference type="GeneID" id="68611183"/>
<dbReference type="Proteomes" id="UP000019027">
    <property type="component" value="Chromosome"/>
</dbReference>
<gene>
    <name evidence="1" type="ORF">TES1_1977</name>
</gene>